<feature type="transmembrane region" description="Helical" evidence="16">
    <location>
        <begin position="128"/>
        <end position="151"/>
    </location>
</feature>
<keyword evidence="6" id="KW-0444">Lipid biosynthesis</keyword>
<evidence type="ECO:0000313" key="17">
    <source>
        <dbReference type="EMBL" id="EIT85251.1"/>
    </source>
</evidence>
<comment type="similarity">
    <text evidence="3 15">Belongs to the CDP-alcohol phosphatidyltransferase class-I family.</text>
</comment>
<dbReference type="GO" id="GO:0003882">
    <property type="term" value="F:CDP-diacylglycerol-serine O-phosphatidyltransferase activity"/>
    <property type="evidence" value="ECO:0007669"/>
    <property type="project" value="UniProtKB-EC"/>
</dbReference>
<dbReference type="eggNOG" id="COG1183">
    <property type="taxonomic scope" value="Bacteria"/>
</dbReference>
<name>I8J0H6_9BACL</name>
<dbReference type="EMBL" id="AKKV01000026">
    <property type="protein sequence ID" value="EIT85251.1"/>
    <property type="molecule type" value="Genomic_DNA"/>
</dbReference>
<keyword evidence="7 15" id="KW-0808">Transferase</keyword>
<evidence type="ECO:0000256" key="8">
    <source>
        <dbReference type="ARBA" id="ARBA00022692"/>
    </source>
</evidence>
<dbReference type="InterPro" id="IPR048254">
    <property type="entry name" value="CDP_ALCOHOL_P_TRANSF_CS"/>
</dbReference>
<dbReference type="InterPro" id="IPR043130">
    <property type="entry name" value="CDP-OH_PTrfase_TM_dom"/>
</dbReference>
<evidence type="ECO:0000256" key="6">
    <source>
        <dbReference type="ARBA" id="ARBA00022516"/>
    </source>
</evidence>
<keyword evidence="9 16" id="KW-1133">Transmembrane helix</keyword>
<evidence type="ECO:0000256" key="4">
    <source>
        <dbReference type="ARBA" id="ARBA00013174"/>
    </source>
</evidence>
<dbReference type="GO" id="GO:0016020">
    <property type="term" value="C:membrane"/>
    <property type="evidence" value="ECO:0007669"/>
    <property type="project" value="InterPro"/>
</dbReference>
<evidence type="ECO:0000256" key="15">
    <source>
        <dbReference type="RuleBase" id="RU003750"/>
    </source>
</evidence>
<evidence type="ECO:0000313" key="18">
    <source>
        <dbReference type="Proteomes" id="UP000004080"/>
    </source>
</evidence>
<feature type="transmembrane region" description="Helical" evidence="16">
    <location>
        <begin position="157"/>
        <end position="176"/>
    </location>
</feature>
<dbReference type="AlphaFoldDB" id="I8J0H6"/>
<dbReference type="InterPro" id="IPR004533">
    <property type="entry name" value="CDP-diaglyc--ser_O-PTrfase"/>
</dbReference>
<accession>I8J0H6</accession>
<dbReference type="PATRIC" id="fig|1196324.3.peg.2234"/>
<dbReference type="RefSeq" id="WP_007202269.1">
    <property type="nucleotide sequence ID" value="NZ_AKKV01000026.1"/>
</dbReference>
<keyword evidence="11 16" id="KW-0472">Membrane</keyword>
<proteinExistence type="inferred from homology"/>
<evidence type="ECO:0000256" key="12">
    <source>
        <dbReference type="ARBA" id="ARBA00023209"/>
    </source>
</evidence>
<evidence type="ECO:0000256" key="16">
    <source>
        <dbReference type="SAM" id="Phobius"/>
    </source>
</evidence>
<evidence type="ECO:0000256" key="10">
    <source>
        <dbReference type="ARBA" id="ARBA00023098"/>
    </source>
</evidence>
<dbReference type="GO" id="GO:0012505">
    <property type="term" value="C:endomembrane system"/>
    <property type="evidence" value="ECO:0007669"/>
    <property type="project" value="UniProtKB-SubCell"/>
</dbReference>
<evidence type="ECO:0000256" key="13">
    <source>
        <dbReference type="ARBA" id="ARBA00023264"/>
    </source>
</evidence>
<protein>
    <recommendedName>
        <fullName evidence="5">CDP-diacylglycerol--serine O-phosphatidyltransferase</fullName>
        <ecNumber evidence="4">2.7.8.8</ecNumber>
    </recommendedName>
    <alternativeName>
        <fullName evidence="14">Phosphatidylserine synthase</fullName>
    </alternativeName>
</protein>
<comment type="subcellular location">
    <subcellularLocation>
        <location evidence="2">Endomembrane system</location>
        <topology evidence="2">Multi-pass membrane protein</topology>
    </subcellularLocation>
</comment>
<dbReference type="GO" id="GO:0008654">
    <property type="term" value="P:phospholipid biosynthetic process"/>
    <property type="evidence" value="ECO:0007669"/>
    <property type="project" value="UniProtKB-KW"/>
</dbReference>
<keyword evidence="10" id="KW-0443">Lipid metabolism</keyword>
<comment type="catalytic activity">
    <reaction evidence="1">
        <text>a CDP-1,2-diacyl-sn-glycerol + L-serine = a 1,2-diacyl-sn-glycero-3-phospho-L-serine + CMP + H(+)</text>
        <dbReference type="Rhea" id="RHEA:16913"/>
        <dbReference type="ChEBI" id="CHEBI:15378"/>
        <dbReference type="ChEBI" id="CHEBI:33384"/>
        <dbReference type="ChEBI" id="CHEBI:57262"/>
        <dbReference type="ChEBI" id="CHEBI:58332"/>
        <dbReference type="ChEBI" id="CHEBI:60377"/>
        <dbReference type="EC" id="2.7.8.8"/>
    </reaction>
</comment>
<dbReference type="PANTHER" id="PTHR14269">
    <property type="entry name" value="CDP-DIACYLGLYCEROL--GLYCEROL-3-PHOSPHATE 3-PHOSPHATIDYLTRANSFERASE-RELATED"/>
    <property type="match status" value="1"/>
</dbReference>
<comment type="caution">
    <text evidence="17">The sequence shown here is derived from an EMBL/GenBank/DDBJ whole genome shotgun (WGS) entry which is preliminary data.</text>
</comment>
<dbReference type="PROSITE" id="PS00379">
    <property type="entry name" value="CDP_ALCOHOL_P_TRANSF"/>
    <property type="match status" value="1"/>
</dbReference>
<evidence type="ECO:0000256" key="2">
    <source>
        <dbReference type="ARBA" id="ARBA00004127"/>
    </source>
</evidence>
<keyword evidence="13" id="KW-1208">Phospholipid metabolism</keyword>
<dbReference type="STRING" id="1196324.A374_10925"/>
<evidence type="ECO:0000256" key="1">
    <source>
        <dbReference type="ARBA" id="ARBA00000287"/>
    </source>
</evidence>
<dbReference type="Proteomes" id="UP000004080">
    <property type="component" value="Unassembled WGS sequence"/>
</dbReference>
<dbReference type="InterPro" id="IPR050324">
    <property type="entry name" value="CDP-alcohol_PTase-I"/>
</dbReference>
<feature type="transmembrane region" description="Helical" evidence="16">
    <location>
        <begin position="76"/>
        <end position="95"/>
    </location>
</feature>
<sequence length="179" mass="19428">MFMLESVSSTVKKVKSQAANILTLVNLSLGSLALLFIFKGSLTAGFVFIVLAALFDRFDGMVARKLQIESEFGKQLDSLCDLISFGIAPAFLLYQTALSDFGIPGMLFTIIYIACGAIRLARFNITEFTGAFVGVPITVAGCILAVGYLLVPVIPSFVFMFITILLSFLMISTLSIQKR</sequence>
<reference evidence="17 18" key="1">
    <citation type="journal article" date="2012" name="J. Bacteriol.">
        <title>Genome of Bacillus macauensis ZFHKF-1, a Long-Chain-Forming Bacterium.</title>
        <authorList>
            <person name="Cai L."/>
            <person name="Zhang T."/>
        </authorList>
    </citation>
    <scope>NUCLEOTIDE SEQUENCE [LARGE SCALE GENOMIC DNA]</scope>
    <source>
        <strain evidence="17 18">ZFHKF-1</strain>
    </source>
</reference>
<keyword evidence="18" id="KW-1185">Reference proteome</keyword>
<evidence type="ECO:0000256" key="3">
    <source>
        <dbReference type="ARBA" id="ARBA00010441"/>
    </source>
</evidence>
<dbReference type="EC" id="2.7.8.8" evidence="4"/>
<dbReference type="OrthoDB" id="9777147at2"/>
<dbReference type="NCBIfam" id="TIGR00473">
    <property type="entry name" value="pssA"/>
    <property type="match status" value="1"/>
</dbReference>
<evidence type="ECO:0000256" key="14">
    <source>
        <dbReference type="ARBA" id="ARBA00032361"/>
    </source>
</evidence>
<keyword evidence="12" id="KW-0594">Phospholipid biosynthesis</keyword>
<evidence type="ECO:0000256" key="7">
    <source>
        <dbReference type="ARBA" id="ARBA00022679"/>
    </source>
</evidence>
<evidence type="ECO:0000256" key="11">
    <source>
        <dbReference type="ARBA" id="ARBA00023136"/>
    </source>
</evidence>
<feature type="transmembrane region" description="Helical" evidence="16">
    <location>
        <begin position="32"/>
        <end position="55"/>
    </location>
</feature>
<dbReference type="Gene3D" id="1.20.120.1760">
    <property type="match status" value="1"/>
</dbReference>
<keyword evidence="8 16" id="KW-0812">Transmembrane</keyword>
<dbReference type="PANTHER" id="PTHR14269:SF61">
    <property type="entry name" value="CDP-DIACYLGLYCEROL--SERINE O-PHOSPHATIDYLTRANSFERASE"/>
    <property type="match status" value="1"/>
</dbReference>
<evidence type="ECO:0000256" key="5">
    <source>
        <dbReference type="ARBA" id="ARBA00017171"/>
    </source>
</evidence>
<gene>
    <name evidence="17" type="ORF">A374_10925</name>
</gene>
<feature type="transmembrane region" description="Helical" evidence="16">
    <location>
        <begin position="101"/>
        <end position="121"/>
    </location>
</feature>
<dbReference type="Pfam" id="PF01066">
    <property type="entry name" value="CDP-OH_P_transf"/>
    <property type="match status" value="1"/>
</dbReference>
<evidence type="ECO:0000256" key="9">
    <source>
        <dbReference type="ARBA" id="ARBA00022989"/>
    </source>
</evidence>
<organism evidence="17 18">
    <name type="scientific">Fictibacillus macauensis ZFHKF-1</name>
    <dbReference type="NCBI Taxonomy" id="1196324"/>
    <lineage>
        <taxon>Bacteria</taxon>
        <taxon>Bacillati</taxon>
        <taxon>Bacillota</taxon>
        <taxon>Bacilli</taxon>
        <taxon>Bacillales</taxon>
        <taxon>Fictibacillaceae</taxon>
        <taxon>Fictibacillus</taxon>
    </lineage>
</organism>
<dbReference type="InterPro" id="IPR000462">
    <property type="entry name" value="CDP-OH_P_trans"/>
</dbReference>